<comment type="caution">
    <text evidence="1">The sequence shown here is derived from an EMBL/GenBank/DDBJ whole genome shotgun (WGS) entry which is preliminary data.</text>
</comment>
<reference evidence="1 2" key="1">
    <citation type="journal article" date="2020" name="Cell">
        <title>Large-Scale Comparative Analyses of Tick Genomes Elucidate Their Genetic Diversity and Vector Capacities.</title>
        <authorList>
            <consortium name="Tick Genome and Microbiome Consortium (TIGMIC)"/>
            <person name="Jia N."/>
            <person name="Wang J."/>
            <person name="Shi W."/>
            <person name="Du L."/>
            <person name="Sun Y."/>
            <person name="Zhan W."/>
            <person name="Jiang J.F."/>
            <person name="Wang Q."/>
            <person name="Zhang B."/>
            <person name="Ji P."/>
            <person name="Bell-Sakyi L."/>
            <person name="Cui X.M."/>
            <person name="Yuan T.T."/>
            <person name="Jiang B.G."/>
            <person name="Yang W.F."/>
            <person name="Lam T.T."/>
            <person name="Chang Q.C."/>
            <person name="Ding S.J."/>
            <person name="Wang X.J."/>
            <person name="Zhu J.G."/>
            <person name="Ruan X.D."/>
            <person name="Zhao L."/>
            <person name="Wei J.T."/>
            <person name="Ye R.Z."/>
            <person name="Que T.C."/>
            <person name="Du C.H."/>
            <person name="Zhou Y.H."/>
            <person name="Cheng J.X."/>
            <person name="Dai P.F."/>
            <person name="Guo W.B."/>
            <person name="Han X.H."/>
            <person name="Huang E.J."/>
            <person name="Li L.F."/>
            <person name="Wei W."/>
            <person name="Gao Y.C."/>
            <person name="Liu J.Z."/>
            <person name="Shao H.Z."/>
            <person name="Wang X."/>
            <person name="Wang C.C."/>
            <person name="Yang T.C."/>
            <person name="Huo Q.B."/>
            <person name="Li W."/>
            <person name="Chen H.Y."/>
            <person name="Chen S.E."/>
            <person name="Zhou L.G."/>
            <person name="Ni X.B."/>
            <person name="Tian J.H."/>
            <person name="Sheng Y."/>
            <person name="Liu T."/>
            <person name="Pan Y.S."/>
            <person name="Xia L.Y."/>
            <person name="Li J."/>
            <person name="Zhao F."/>
            <person name="Cao W.C."/>
        </authorList>
    </citation>
    <scope>NUCLEOTIDE SEQUENCE [LARGE SCALE GENOMIC DNA]</scope>
    <source>
        <strain evidence="1">Iper-2018</strain>
    </source>
</reference>
<dbReference type="Proteomes" id="UP000805193">
    <property type="component" value="Unassembled WGS sequence"/>
</dbReference>
<sequence>MVAMQGREALLPRLGGWGLEGCLQNLEPQDSAFSMACPERRLEREGLLKRAKSARNPRCTTNQRARQGVRFAASLPPVPRETNSPPVEVNFASLTSNLDQSVQQKNNLPSHPVAAGDTGATNGPSGPIKTSQKEKLVITIERTSNGTLQTSPSGPKCSEGTSPEGQKCMAKGALETLLSVVDELRRYLGDQNGSLRDQTTLVTTSKVPPKIDTKLYMPEHSGCDIQRCRPPSCACSGELPPGGLAVKDTPQLVMLTFNYTIHRANMLFFYKLLSGANRRNKATGCDVSVTFFVSADADYVVMNELYSSGNEIALHTISNRDDPDFWRSLSPEQWGREVADQRKMLKAFGNIAERDVKGFSGPFLNTGGDKGFKALKSNKVEYDNSLVHLRRRGEDHPLYPYTLDHGFKMPCVVEPCPRDHYPGLWVFPVNVYLKREVVDGQDREVPCPIGDACEPQPTTANDTLHYLRSHFEQHYNTNRAPFQLSLSEEWLKDPKRQKGYLAFVKWLLQKEDVHLVTMSQALEFMRNPVPLSSYNQRQCEKHDDRTACSNLTKCSYPSTPLGNFRFMNTCSGLPDSTSNEKLAALGVHNTIDELIEAHRTAQLERLTRSATGRHILKSLGLRYETQRGEKVDVPLHIREMLQISPIPKHMHPLHDAKRREARAKALGRTLKEEEGVAYVDAAEYKGSGAMAAVVVNGDGHLVASCSGKTDDPETAEEVAVALALSMPGVRTIVCDSQSAVRNFAKGRVSPKTLRVLRGATCFGGRERVRLVWTPAHASLPGNEEAHDAARGLTVRAGTTSGVPVASSGRDRLVTFRGILDHYTDGRRRFPPAHHSLNKRQSTVWRRLQTNTYPCPALLNRWYPDRYTGACKLCGQRANLKHMVWECNNIDRGACANKLLTQLRDEESWETTLLSSEPRVQEDLVRLAEDAAGVQGILAVV</sequence>
<accession>A0AC60NS02</accession>
<keyword evidence="2" id="KW-1185">Reference proteome</keyword>
<gene>
    <name evidence="1" type="ORF">HPB47_012980</name>
</gene>
<protein>
    <submittedName>
        <fullName evidence="1">Uncharacterized protein</fullName>
    </submittedName>
</protein>
<evidence type="ECO:0000313" key="1">
    <source>
        <dbReference type="EMBL" id="KAG0409908.1"/>
    </source>
</evidence>
<proteinExistence type="predicted"/>
<evidence type="ECO:0000313" key="2">
    <source>
        <dbReference type="Proteomes" id="UP000805193"/>
    </source>
</evidence>
<organism evidence="1 2">
    <name type="scientific">Ixodes persulcatus</name>
    <name type="common">Taiga tick</name>
    <dbReference type="NCBI Taxonomy" id="34615"/>
    <lineage>
        <taxon>Eukaryota</taxon>
        <taxon>Metazoa</taxon>
        <taxon>Ecdysozoa</taxon>
        <taxon>Arthropoda</taxon>
        <taxon>Chelicerata</taxon>
        <taxon>Arachnida</taxon>
        <taxon>Acari</taxon>
        <taxon>Parasitiformes</taxon>
        <taxon>Ixodida</taxon>
        <taxon>Ixodoidea</taxon>
        <taxon>Ixodidae</taxon>
        <taxon>Ixodinae</taxon>
        <taxon>Ixodes</taxon>
    </lineage>
</organism>
<dbReference type="EMBL" id="JABSTQ010011578">
    <property type="protein sequence ID" value="KAG0409908.1"/>
    <property type="molecule type" value="Genomic_DNA"/>
</dbReference>
<name>A0AC60NS02_IXOPE</name>